<keyword evidence="1" id="KW-0472">Membrane</keyword>
<dbReference type="RefSeq" id="WP_286677571.1">
    <property type="nucleotide sequence ID" value="NZ_MNXI01000014.1"/>
</dbReference>
<reference evidence="4" key="1">
    <citation type="submission" date="2017-09" db="EMBL/GenBank/DDBJ databases">
        <title>Depth-based differentiation of microbial function through sediment-hosted aquifers and enrichment of novel symbionts in the deep terrestrial subsurface.</title>
        <authorList>
            <person name="Probst A.J."/>
            <person name="Ladd B."/>
            <person name="Jarett J.K."/>
            <person name="Geller-Mcgrath D.E."/>
            <person name="Sieber C.M.K."/>
            <person name="Emerson J.B."/>
            <person name="Anantharaman K."/>
            <person name="Thomas B.C."/>
            <person name="Malmstrom R."/>
            <person name="Stieglmeier M."/>
            <person name="Klingl A."/>
            <person name="Woyke T."/>
            <person name="Ryan C.M."/>
            <person name="Banfield J.F."/>
        </authorList>
    </citation>
    <scope>NUCLEOTIDE SEQUENCE [LARGE SCALE GENOMIC DNA]</scope>
</reference>
<dbReference type="Pfam" id="PF04536">
    <property type="entry name" value="TPM_phosphatase"/>
    <property type="match status" value="1"/>
</dbReference>
<feature type="domain" description="TPM" evidence="2">
    <location>
        <begin position="42"/>
        <end position="165"/>
    </location>
</feature>
<gene>
    <name evidence="3" type="ORF">COY37_03715</name>
</gene>
<dbReference type="Proteomes" id="UP000230956">
    <property type="component" value="Unassembled WGS sequence"/>
</dbReference>
<accession>A0A2M7T8Z4</accession>
<name>A0A2M7T8Z4_9ACTN</name>
<dbReference type="PANTHER" id="PTHR30373:SF2">
    <property type="entry name" value="UPF0603 PROTEIN YGCG"/>
    <property type="match status" value="1"/>
</dbReference>
<feature type="transmembrane region" description="Helical" evidence="1">
    <location>
        <begin position="241"/>
        <end position="258"/>
    </location>
</feature>
<protein>
    <submittedName>
        <fullName evidence="3">Methanol dehydrogenase</fullName>
    </submittedName>
</protein>
<evidence type="ECO:0000259" key="2">
    <source>
        <dbReference type="Pfam" id="PF04536"/>
    </source>
</evidence>
<sequence>MARQARQKSLLTVLAILLIAVVALGVSPAFADLKLPQPTGYVNDFAGMLSSGTVNELNGRLGEYEKKSGNEIAVVTVKDLQGTTVEDFAVRLFEKWKIGKKGKDNGVLLLIAKDERKVRIEVGYGLEPDLTDARSYSIINTVITPKLKANEYDQGVTAGVDAITKTLSGEAPSAADPQPFQGIRTHGRNFNGLIYFGFFLILGVFQWLVSVLGRTKSWWLGGVLGGVTGLAVMLFSVMAGIIAIALLVPVGLLFDFVVSRAYEARKKHPGDRSNAITPIPWWAGGGWGPGGSGGGGGDFGGFGGGGSGGGGAGGDW</sequence>
<feature type="transmembrane region" description="Helical" evidence="1">
    <location>
        <begin position="193"/>
        <end position="211"/>
    </location>
</feature>
<evidence type="ECO:0000313" key="3">
    <source>
        <dbReference type="EMBL" id="PIZ40492.1"/>
    </source>
</evidence>
<organism evidence="3 4">
    <name type="scientific">Candidatus Aquicultor secundus</name>
    <dbReference type="NCBI Taxonomy" id="1973895"/>
    <lineage>
        <taxon>Bacteria</taxon>
        <taxon>Bacillati</taxon>
        <taxon>Actinomycetota</taxon>
        <taxon>Candidatus Aquicultoria</taxon>
        <taxon>Candidatus Aquicultorales</taxon>
        <taxon>Candidatus Aquicultoraceae</taxon>
        <taxon>Candidatus Aquicultor</taxon>
    </lineage>
</organism>
<proteinExistence type="predicted"/>
<dbReference type="EMBL" id="PFNG01000088">
    <property type="protein sequence ID" value="PIZ40492.1"/>
    <property type="molecule type" value="Genomic_DNA"/>
</dbReference>
<dbReference type="AlphaFoldDB" id="A0A2M7T8Z4"/>
<dbReference type="Gene3D" id="3.10.310.50">
    <property type="match status" value="1"/>
</dbReference>
<keyword evidence="1" id="KW-0812">Transmembrane</keyword>
<evidence type="ECO:0000256" key="1">
    <source>
        <dbReference type="SAM" id="Phobius"/>
    </source>
</evidence>
<keyword evidence="1" id="KW-1133">Transmembrane helix</keyword>
<feature type="transmembrane region" description="Helical" evidence="1">
    <location>
        <begin position="218"/>
        <end position="235"/>
    </location>
</feature>
<dbReference type="PANTHER" id="PTHR30373">
    <property type="entry name" value="UPF0603 PROTEIN YGCG"/>
    <property type="match status" value="1"/>
</dbReference>
<comment type="caution">
    <text evidence="3">The sequence shown here is derived from an EMBL/GenBank/DDBJ whole genome shotgun (WGS) entry which is preliminary data.</text>
</comment>
<evidence type="ECO:0000313" key="4">
    <source>
        <dbReference type="Proteomes" id="UP000230956"/>
    </source>
</evidence>
<dbReference type="InterPro" id="IPR007621">
    <property type="entry name" value="TPM_dom"/>
</dbReference>